<keyword evidence="14 21" id="KW-1133">Transmembrane helix</keyword>
<evidence type="ECO:0000256" key="18">
    <source>
        <dbReference type="ARBA" id="ARBA00047899"/>
    </source>
</evidence>
<reference evidence="23" key="3">
    <citation type="submission" date="2022-06" db="UniProtKB">
        <authorList>
            <consortium name="EnsemblPlants"/>
        </authorList>
    </citation>
    <scope>IDENTIFICATION</scope>
</reference>
<keyword evidence="13 20" id="KW-0067">ATP-binding</keyword>
<keyword evidence="5" id="KW-0597">Phosphoprotein</keyword>
<reference evidence="23" key="2">
    <citation type="submission" date="2018-03" db="EMBL/GenBank/DDBJ databases">
        <title>The Triticum urartu genome reveals the dynamic nature of wheat genome evolution.</title>
        <authorList>
            <person name="Ling H."/>
            <person name="Ma B."/>
            <person name="Shi X."/>
            <person name="Liu H."/>
            <person name="Dong L."/>
            <person name="Sun H."/>
            <person name="Cao Y."/>
            <person name="Gao Q."/>
            <person name="Zheng S."/>
            <person name="Li Y."/>
            <person name="Yu Y."/>
            <person name="Du H."/>
            <person name="Qi M."/>
            <person name="Li Y."/>
            <person name="Yu H."/>
            <person name="Cui Y."/>
            <person name="Wang N."/>
            <person name="Chen C."/>
            <person name="Wu H."/>
            <person name="Zhao Y."/>
            <person name="Zhang J."/>
            <person name="Li Y."/>
            <person name="Zhou W."/>
            <person name="Zhang B."/>
            <person name="Hu W."/>
            <person name="Eijk M."/>
            <person name="Tang J."/>
            <person name="Witsenboer H."/>
            <person name="Zhao S."/>
            <person name="Li Z."/>
            <person name="Zhang A."/>
            <person name="Wang D."/>
            <person name="Liang C."/>
        </authorList>
    </citation>
    <scope>NUCLEOTIDE SEQUENCE [LARGE SCALE GENOMIC DNA]</scope>
    <source>
        <strain evidence="23">cv. G1812</strain>
    </source>
</reference>
<dbReference type="GO" id="GO:0004674">
    <property type="term" value="F:protein serine/threonine kinase activity"/>
    <property type="evidence" value="ECO:0007669"/>
    <property type="project" value="UniProtKB-KW"/>
</dbReference>
<dbReference type="GO" id="GO:0005886">
    <property type="term" value="C:plasma membrane"/>
    <property type="evidence" value="ECO:0007669"/>
    <property type="project" value="UniProtKB-SubCell"/>
</dbReference>
<dbReference type="InterPro" id="IPR017441">
    <property type="entry name" value="Protein_kinase_ATP_BS"/>
</dbReference>
<dbReference type="FunFam" id="3.80.10.10:FF:000177">
    <property type="entry name" value="Leucine-rich repeat receptor-like serine/threonine-protein kinase At1g17230"/>
    <property type="match status" value="1"/>
</dbReference>
<evidence type="ECO:0000256" key="10">
    <source>
        <dbReference type="ARBA" id="ARBA00022737"/>
    </source>
</evidence>
<keyword evidence="24" id="KW-1185">Reference proteome</keyword>
<dbReference type="FunFam" id="3.80.10.10:FF:000221">
    <property type="entry name" value="Leucine-rich repeat receptor-like protein kinase PXL1"/>
    <property type="match status" value="1"/>
</dbReference>
<evidence type="ECO:0000256" key="17">
    <source>
        <dbReference type="ARBA" id="ARBA00023180"/>
    </source>
</evidence>
<dbReference type="PROSITE" id="PS51450">
    <property type="entry name" value="LRR"/>
    <property type="match status" value="1"/>
</dbReference>
<evidence type="ECO:0000259" key="22">
    <source>
        <dbReference type="PROSITE" id="PS50011"/>
    </source>
</evidence>
<evidence type="ECO:0000256" key="8">
    <source>
        <dbReference type="ARBA" id="ARBA00022692"/>
    </source>
</evidence>
<dbReference type="AlphaFoldDB" id="A0A8R7QX74"/>
<dbReference type="InterPro" id="IPR000719">
    <property type="entry name" value="Prot_kinase_dom"/>
</dbReference>
<feature type="transmembrane region" description="Helical" evidence="21">
    <location>
        <begin position="419"/>
        <end position="442"/>
    </location>
</feature>
<keyword evidence="10" id="KW-0677">Repeat</keyword>
<dbReference type="Gene3D" id="1.10.510.10">
    <property type="entry name" value="Transferase(Phosphotransferase) domain 1"/>
    <property type="match status" value="1"/>
</dbReference>
<dbReference type="EnsemblPlants" id="TuG1812G0700000101.01.T01">
    <property type="protein sequence ID" value="TuG1812G0700000101.01.T01"/>
    <property type="gene ID" value="TuG1812G0700000101.01"/>
</dbReference>
<dbReference type="Gene3D" id="3.30.200.20">
    <property type="entry name" value="Phosphorylase Kinase, domain 1"/>
    <property type="match status" value="1"/>
</dbReference>
<keyword evidence="15 21" id="KW-0472">Membrane</keyword>
<dbReference type="InterPro" id="IPR032675">
    <property type="entry name" value="LRR_dom_sf"/>
</dbReference>
<evidence type="ECO:0000313" key="24">
    <source>
        <dbReference type="Proteomes" id="UP000015106"/>
    </source>
</evidence>
<keyword evidence="12" id="KW-0418">Kinase</keyword>
<evidence type="ECO:0000256" key="20">
    <source>
        <dbReference type="PROSITE-ProRule" id="PRU10141"/>
    </source>
</evidence>
<name>A0A8R7QX74_TRIUA</name>
<keyword evidence="8 21" id="KW-0812">Transmembrane</keyword>
<comment type="subcellular location">
    <subcellularLocation>
        <location evidence="1">Cell membrane</location>
        <topology evidence="1">Single-pass membrane protein</topology>
    </subcellularLocation>
    <subcellularLocation>
        <location evidence="2">Membrane</location>
        <topology evidence="2">Single-pass type I membrane protein</topology>
    </subcellularLocation>
</comment>
<dbReference type="InterPro" id="IPR003591">
    <property type="entry name" value="Leu-rich_rpt_typical-subtyp"/>
</dbReference>
<reference evidence="24" key="1">
    <citation type="journal article" date="2013" name="Nature">
        <title>Draft genome of the wheat A-genome progenitor Triticum urartu.</title>
        <authorList>
            <person name="Ling H.Q."/>
            <person name="Zhao S."/>
            <person name="Liu D."/>
            <person name="Wang J."/>
            <person name="Sun H."/>
            <person name="Zhang C."/>
            <person name="Fan H."/>
            <person name="Li D."/>
            <person name="Dong L."/>
            <person name="Tao Y."/>
            <person name="Gao C."/>
            <person name="Wu H."/>
            <person name="Li Y."/>
            <person name="Cui Y."/>
            <person name="Guo X."/>
            <person name="Zheng S."/>
            <person name="Wang B."/>
            <person name="Yu K."/>
            <person name="Liang Q."/>
            <person name="Yang W."/>
            <person name="Lou X."/>
            <person name="Chen J."/>
            <person name="Feng M."/>
            <person name="Jian J."/>
            <person name="Zhang X."/>
            <person name="Luo G."/>
            <person name="Jiang Y."/>
            <person name="Liu J."/>
            <person name="Wang Z."/>
            <person name="Sha Y."/>
            <person name="Zhang B."/>
            <person name="Wu H."/>
            <person name="Tang D."/>
            <person name="Shen Q."/>
            <person name="Xue P."/>
            <person name="Zou S."/>
            <person name="Wang X."/>
            <person name="Liu X."/>
            <person name="Wang F."/>
            <person name="Yang Y."/>
            <person name="An X."/>
            <person name="Dong Z."/>
            <person name="Zhang K."/>
            <person name="Zhang X."/>
            <person name="Luo M.C."/>
            <person name="Dvorak J."/>
            <person name="Tong Y."/>
            <person name="Wang J."/>
            <person name="Yang H."/>
            <person name="Li Z."/>
            <person name="Wang D."/>
            <person name="Zhang A."/>
            <person name="Wang J."/>
        </authorList>
    </citation>
    <scope>NUCLEOTIDE SEQUENCE</scope>
    <source>
        <strain evidence="24">cv. G1812</strain>
    </source>
</reference>
<dbReference type="InterPro" id="IPR051420">
    <property type="entry name" value="Ser_Thr_Kinases_DiverseReg"/>
</dbReference>
<evidence type="ECO:0000256" key="3">
    <source>
        <dbReference type="ARBA" id="ARBA00012513"/>
    </source>
</evidence>
<evidence type="ECO:0000256" key="9">
    <source>
        <dbReference type="ARBA" id="ARBA00022729"/>
    </source>
</evidence>
<dbReference type="Pfam" id="PF00560">
    <property type="entry name" value="LRR_1"/>
    <property type="match status" value="5"/>
</dbReference>
<evidence type="ECO:0000313" key="23">
    <source>
        <dbReference type="EnsemblPlants" id="TuG1812G0700000101.01.T01"/>
    </source>
</evidence>
<evidence type="ECO:0000256" key="13">
    <source>
        <dbReference type="ARBA" id="ARBA00022840"/>
    </source>
</evidence>
<keyword evidence="9" id="KW-0732">Signal</keyword>
<evidence type="ECO:0000256" key="19">
    <source>
        <dbReference type="ARBA" id="ARBA00048679"/>
    </source>
</evidence>
<keyword evidence="6" id="KW-0433">Leucine-rich repeat</keyword>
<proteinExistence type="predicted"/>
<dbReference type="SMART" id="SM00369">
    <property type="entry name" value="LRR_TYP"/>
    <property type="match status" value="6"/>
</dbReference>
<keyword evidence="17" id="KW-0325">Glycoprotein</keyword>
<dbReference type="PROSITE" id="PS50011">
    <property type="entry name" value="PROTEIN_KINASE_DOM"/>
    <property type="match status" value="1"/>
</dbReference>
<evidence type="ECO:0000256" key="6">
    <source>
        <dbReference type="ARBA" id="ARBA00022614"/>
    </source>
</evidence>
<evidence type="ECO:0000256" key="16">
    <source>
        <dbReference type="ARBA" id="ARBA00023170"/>
    </source>
</evidence>
<dbReference type="InterPro" id="IPR011009">
    <property type="entry name" value="Kinase-like_dom_sf"/>
</dbReference>
<comment type="catalytic activity">
    <reaction evidence="18">
        <text>L-threonyl-[protein] + ATP = O-phospho-L-threonyl-[protein] + ADP + H(+)</text>
        <dbReference type="Rhea" id="RHEA:46608"/>
        <dbReference type="Rhea" id="RHEA-COMP:11060"/>
        <dbReference type="Rhea" id="RHEA-COMP:11605"/>
        <dbReference type="ChEBI" id="CHEBI:15378"/>
        <dbReference type="ChEBI" id="CHEBI:30013"/>
        <dbReference type="ChEBI" id="CHEBI:30616"/>
        <dbReference type="ChEBI" id="CHEBI:61977"/>
        <dbReference type="ChEBI" id="CHEBI:456216"/>
        <dbReference type="EC" id="2.7.11.1"/>
    </reaction>
</comment>
<evidence type="ECO:0000256" key="1">
    <source>
        <dbReference type="ARBA" id="ARBA00004162"/>
    </source>
</evidence>
<evidence type="ECO:0000256" key="14">
    <source>
        <dbReference type="ARBA" id="ARBA00022989"/>
    </source>
</evidence>
<dbReference type="Gramene" id="TuG1812G0700000101.01.T01">
    <property type="protein sequence ID" value="TuG1812G0700000101.01.T01"/>
    <property type="gene ID" value="TuG1812G0700000101.01"/>
</dbReference>
<evidence type="ECO:0000256" key="12">
    <source>
        <dbReference type="ARBA" id="ARBA00022777"/>
    </source>
</evidence>
<evidence type="ECO:0000256" key="5">
    <source>
        <dbReference type="ARBA" id="ARBA00022553"/>
    </source>
</evidence>
<evidence type="ECO:0000256" key="2">
    <source>
        <dbReference type="ARBA" id="ARBA00004479"/>
    </source>
</evidence>
<dbReference type="PANTHER" id="PTHR48005:SF90">
    <property type="entry name" value="OS02G0553000 PROTEIN"/>
    <property type="match status" value="1"/>
</dbReference>
<feature type="binding site" evidence="20">
    <location>
        <position position="513"/>
    </location>
    <ligand>
        <name>ATP</name>
        <dbReference type="ChEBI" id="CHEBI:30616"/>
    </ligand>
</feature>
<dbReference type="SUPFAM" id="SSF56112">
    <property type="entry name" value="Protein kinase-like (PK-like)"/>
    <property type="match status" value="1"/>
</dbReference>
<evidence type="ECO:0000256" key="15">
    <source>
        <dbReference type="ARBA" id="ARBA00023136"/>
    </source>
</evidence>
<feature type="domain" description="Protein kinase" evidence="22">
    <location>
        <begin position="484"/>
        <end position="762"/>
    </location>
</feature>
<dbReference type="Pfam" id="PF13855">
    <property type="entry name" value="LRR_8"/>
    <property type="match status" value="2"/>
</dbReference>
<dbReference type="FunFam" id="1.10.510.10:FF:000479">
    <property type="entry name" value="Leucine-rich repeat receptor-like protein kinase"/>
    <property type="match status" value="1"/>
</dbReference>
<keyword evidence="16" id="KW-0675">Receptor</keyword>
<dbReference type="GO" id="GO:0005524">
    <property type="term" value="F:ATP binding"/>
    <property type="evidence" value="ECO:0007669"/>
    <property type="project" value="UniProtKB-UniRule"/>
</dbReference>
<keyword evidence="11 20" id="KW-0547">Nucleotide-binding</keyword>
<evidence type="ECO:0000256" key="21">
    <source>
        <dbReference type="SAM" id="Phobius"/>
    </source>
</evidence>
<dbReference type="FunFam" id="3.30.200.20:FF:000309">
    <property type="entry name" value="Leucine-rich repeat receptor protein kinase MSP1"/>
    <property type="match status" value="1"/>
</dbReference>
<evidence type="ECO:0000256" key="11">
    <source>
        <dbReference type="ARBA" id="ARBA00022741"/>
    </source>
</evidence>
<evidence type="ECO:0000256" key="7">
    <source>
        <dbReference type="ARBA" id="ARBA00022679"/>
    </source>
</evidence>
<protein>
    <recommendedName>
        <fullName evidence="3">non-specific serine/threonine protein kinase</fullName>
        <ecNumber evidence="3">2.7.11.1</ecNumber>
    </recommendedName>
</protein>
<dbReference type="PANTHER" id="PTHR48005">
    <property type="entry name" value="LEUCINE RICH REPEAT KINASE 2"/>
    <property type="match status" value="1"/>
</dbReference>
<dbReference type="PRINTS" id="PR00019">
    <property type="entry name" value="LEURICHRPT"/>
</dbReference>
<organism evidence="23 24">
    <name type="scientific">Triticum urartu</name>
    <name type="common">Red wild einkorn</name>
    <name type="synonym">Crithodium urartu</name>
    <dbReference type="NCBI Taxonomy" id="4572"/>
    <lineage>
        <taxon>Eukaryota</taxon>
        <taxon>Viridiplantae</taxon>
        <taxon>Streptophyta</taxon>
        <taxon>Embryophyta</taxon>
        <taxon>Tracheophyta</taxon>
        <taxon>Spermatophyta</taxon>
        <taxon>Magnoliopsida</taxon>
        <taxon>Liliopsida</taxon>
        <taxon>Poales</taxon>
        <taxon>Poaceae</taxon>
        <taxon>BOP clade</taxon>
        <taxon>Pooideae</taxon>
        <taxon>Triticodae</taxon>
        <taxon>Triticeae</taxon>
        <taxon>Triticinae</taxon>
        <taxon>Triticum</taxon>
    </lineage>
</organism>
<evidence type="ECO:0000256" key="4">
    <source>
        <dbReference type="ARBA" id="ARBA00022527"/>
    </source>
</evidence>
<dbReference type="PROSITE" id="PS00107">
    <property type="entry name" value="PROTEIN_KINASE_ATP"/>
    <property type="match status" value="1"/>
</dbReference>
<keyword evidence="7" id="KW-0808">Transferase</keyword>
<dbReference type="EC" id="2.7.11.1" evidence="3"/>
<dbReference type="PROSITE" id="PS00109">
    <property type="entry name" value="PROTEIN_KINASE_TYR"/>
    <property type="match status" value="1"/>
</dbReference>
<keyword evidence="4" id="KW-0723">Serine/threonine-protein kinase</keyword>
<accession>A0A8R7QX74</accession>
<dbReference type="Pfam" id="PF00069">
    <property type="entry name" value="Pkinase"/>
    <property type="match status" value="1"/>
</dbReference>
<dbReference type="Gene3D" id="3.80.10.10">
    <property type="entry name" value="Ribonuclease Inhibitor"/>
    <property type="match status" value="2"/>
</dbReference>
<dbReference type="InterPro" id="IPR001611">
    <property type="entry name" value="Leu-rich_rpt"/>
</dbReference>
<dbReference type="Proteomes" id="UP000015106">
    <property type="component" value="Chromosome 7"/>
</dbReference>
<dbReference type="SUPFAM" id="SSF52047">
    <property type="entry name" value="RNI-like"/>
    <property type="match status" value="1"/>
</dbReference>
<sequence>MNLQVLDLSSNRLSGSIPNRLGNLTKLSSLHIFHNQLSGQIPRELGYLVNLESLSLRDNTLSGSIPNSLGNSTKLTIFQLDQNQLFGSVPQEIGNLTRLVLMQLAFNNLSGALPFGLCAGGRLQHLTATDNKLVGPLPSSLLSCTSLVRVRLERNNLEGDITRMGAHPNLDYIDISSNRLFGKLSHRWGESHKLTMLRASNNNISGVIPSSIGKLSQLRILDVSSNKLKGQIPLEIGNVTMLFNLSLSGNLLQGKVPQEIGLLNNLEYLDLSSNNLTGQLPRSIGHCLKLHFLKLSHNHLNGSIPIELGILVNLQYLLDLSDNSIDGAIPSVLGGLSMLQALNVSHNALSGNIPPSFRSMTGLLSMDVSYNKLEGPVPHTRLFEEAPVRWFWHNRELCGVVKGLPPCDLPRSSGHGKKFGAILLAIIPVVVSFGFITALATWQCRKKKPKPEIANVVQQTKMFAIWNFDGEDVYRKIVDATNNFSDTHCIGSGGSGYVYRSQLPTGEIFAVKKIHVVDDDDQFNREIHALMHIRHRNIAKLFGYCSATQGRFLVYEYMDRGSLSTYLKHKETAVELDWTRRLNIAWDVAHALAYMHHDCFAPIVHRDITSNNILLDLEFKAHISDFGLAKVLDVDASNCTSLAGTKGYLAPELAYTTRVTEKCDVYSFGVLVLELFMGHHPGDLLSSMDNHNRSTLLGNLLDTCLPLPEADIASKIFQVVVVAVRCIEPDPSHRPTMQHVIKVFSTAKRSPANNLDYLHTTIAIPACSS</sequence>
<dbReference type="InterPro" id="IPR008266">
    <property type="entry name" value="Tyr_kinase_AS"/>
</dbReference>
<comment type="catalytic activity">
    <reaction evidence="19">
        <text>L-seryl-[protein] + ATP = O-phospho-L-seryl-[protein] + ADP + H(+)</text>
        <dbReference type="Rhea" id="RHEA:17989"/>
        <dbReference type="Rhea" id="RHEA-COMP:9863"/>
        <dbReference type="Rhea" id="RHEA-COMP:11604"/>
        <dbReference type="ChEBI" id="CHEBI:15378"/>
        <dbReference type="ChEBI" id="CHEBI:29999"/>
        <dbReference type="ChEBI" id="CHEBI:30616"/>
        <dbReference type="ChEBI" id="CHEBI:83421"/>
        <dbReference type="ChEBI" id="CHEBI:456216"/>
        <dbReference type="EC" id="2.7.11.1"/>
    </reaction>
</comment>